<dbReference type="Pfam" id="PF00293">
    <property type="entry name" value="NUDIX"/>
    <property type="match status" value="1"/>
</dbReference>
<dbReference type="PANTHER" id="PTHR43046">
    <property type="entry name" value="GDP-MANNOSE MANNOSYL HYDROLASE"/>
    <property type="match status" value="1"/>
</dbReference>
<keyword evidence="3 4" id="KW-0378">Hydrolase</keyword>
<dbReference type="SUPFAM" id="SSF55811">
    <property type="entry name" value="Nudix"/>
    <property type="match status" value="1"/>
</dbReference>
<dbReference type="PROSITE" id="PS51462">
    <property type="entry name" value="NUDIX"/>
    <property type="match status" value="1"/>
</dbReference>
<dbReference type="Gene3D" id="3.90.79.10">
    <property type="entry name" value="Nucleoside Triphosphate Pyrophosphohydrolase"/>
    <property type="match status" value="1"/>
</dbReference>
<organism evidence="6 7">
    <name type="scientific">Nocardioides koreensis</name>
    <dbReference type="NCBI Taxonomy" id="433651"/>
    <lineage>
        <taxon>Bacteria</taxon>
        <taxon>Bacillati</taxon>
        <taxon>Actinomycetota</taxon>
        <taxon>Actinomycetes</taxon>
        <taxon>Propionibacteriales</taxon>
        <taxon>Nocardioidaceae</taxon>
        <taxon>Nocardioides</taxon>
    </lineage>
</organism>
<dbReference type="Proteomes" id="UP001501771">
    <property type="component" value="Unassembled WGS sequence"/>
</dbReference>
<accession>A0ABP5LS41</accession>
<comment type="similarity">
    <text evidence="2 4">Belongs to the Nudix hydrolase family.</text>
</comment>
<evidence type="ECO:0000313" key="6">
    <source>
        <dbReference type="EMBL" id="GAA2149614.1"/>
    </source>
</evidence>
<evidence type="ECO:0000256" key="3">
    <source>
        <dbReference type="ARBA" id="ARBA00022801"/>
    </source>
</evidence>
<feature type="domain" description="Nudix hydrolase" evidence="5">
    <location>
        <begin position="15"/>
        <end position="145"/>
    </location>
</feature>
<evidence type="ECO:0000259" key="5">
    <source>
        <dbReference type="PROSITE" id="PS51462"/>
    </source>
</evidence>
<reference evidence="7" key="1">
    <citation type="journal article" date="2019" name="Int. J. Syst. Evol. Microbiol.">
        <title>The Global Catalogue of Microorganisms (GCM) 10K type strain sequencing project: providing services to taxonomists for standard genome sequencing and annotation.</title>
        <authorList>
            <consortium name="The Broad Institute Genomics Platform"/>
            <consortium name="The Broad Institute Genome Sequencing Center for Infectious Disease"/>
            <person name="Wu L."/>
            <person name="Ma J."/>
        </authorList>
    </citation>
    <scope>NUCLEOTIDE SEQUENCE [LARGE SCALE GENOMIC DNA]</scope>
    <source>
        <strain evidence="7">JCM 16022</strain>
    </source>
</reference>
<dbReference type="PRINTS" id="PR00502">
    <property type="entry name" value="NUDIXFAMILY"/>
</dbReference>
<comment type="caution">
    <text evidence="6">The sequence shown here is derived from an EMBL/GenBank/DDBJ whole genome shotgun (WGS) entry which is preliminary data.</text>
</comment>
<dbReference type="EMBL" id="BAAAQR010000009">
    <property type="protein sequence ID" value="GAA2149614.1"/>
    <property type="molecule type" value="Genomic_DNA"/>
</dbReference>
<proteinExistence type="inferred from homology"/>
<dbReference type="InterPro" id="IPR020476">
    <property type="entry name" value="Nudix_hydrolase"/>
</dbReference>
<dbReference type="PROSITE" id="PS00893">
    <property type="entry name" value="NUDIX_BOX"/>
    <property type="match status" value="1"/>
</dbReference>
<dbReference type="InterPro" id="IPR000086">
    <property type="entry name" value="NUDIX_hydrolase_dom"/>
</dbReference>
<protein>
    <submittedName>
        <fullName evidence="6">NUDIX domain-containing protein</fullName>
    </submittedName>
</protein>
<dbReference type="PANTHER" id="PTHR43046:SF14">
    <property type="entry name" value="MUTT_NUDIX FAMILY PROTEIN"/>
    <property type="match status" value="1"/>
</dbReference>
<dbReference type="InterPro" id="IPR015797">
    <property type="entry name" value="NUDIX_hydrolase-like_dom_sf"/>
</dbReference>
<gene>
    <name evidence="6" type="ORF">GCM10009844_29450</name>
</gene>
<evidence type="ECO:0000313" key="7">
    <source>
        <dbReference type="Proteomes" id="UP001501771"/>
    </source>
</evidence>
<name>A0ABP5LS41_9ACTN</name>
<keyword evidence="7" id="KW-1185">Reference proteome</keyword>
<dbReference type="InterPro" id="IPR020084">
    <property type="entry name" value="NUDIX_hydrolase_CS"/>
</dbReference>
<evidence type="ECO:0000256" key="2">
    <source>
        <dbReference type="ARBA" id="ARBA00005582"/>
    </source>
</evidence>
<evidence type="ECO:0000256" key="1">
    <source>
        <dbReference type="ARBA" id="ARBA00001946"/>
    </source>
</evidence>
<sequence>MFCDTFSGVNADPAPPGPRAVAVVRRGRELLVIKRHRAGRDYAVLPGGSVEPGETFEQAAVRELWEESTLQARVDFELLEAEHDGREARYFLMTDVEGSPALSGPELEAHGPDNSFELVWAGVDDFHDLGLQPAHLREDLPRLLGLD</sequence>
<evidence type="ECO:0000256" key="4">
    <source>
        <dbReference type="RuleBase" id="RU003476"/>
    </source>
</evidence>
<comment type="cofactor">
    <cofactor evidence="1">
        <name>Mg(2+)</name>
        <dbReference type="ChEBI" id="CHEBI:18420"/>
    </cofactor>
</comment>